<sequence length="63" mass="6842">MSKGTVTLVVTEGSCFGYNGRTYTEGDSIDIPAEHVGAWLERALVERPERDNDEGQTPGTEQA</sequence>
<name>A0A5P8K642_9ACTN</name>
<reference evidence="1 2" key="1">
    <citation type="submission" date="2019-10" db="EMBL/GenBank/DDBJ databases">
        <title>Streptomyces sp. strain GY16 isolated from leaves of Broussonetia papyrifera.</title>
        <authorList>
            <person name="Mo P."/>
        </authorList>
    </citation>
    <scope>NUCLEOTIDE SEQUENCE [LARGE SCALE GENOMIC DNA]</scope>
    <source>
        <strain evidence="1 2">GY16</strain>
    </source>
</reference>
<proteinExistence type="predicted"/>
<protein>
    <submittedName>
        <fullName evidence="1">Uncharacterized protein</fullName>
    </submittedName>
</protein>
<evidence type="ECO:0000313" key="2">
    <source>
        <dbReference type="Proteomes" id="UP000327294"/>
    </source>
</evidence>
<dbReference type="AlphaFoldDB" id="A0A5P8K642"/>
<organism evidence="1 2">
    <name type="scientific">Streptomyces phaeolivaceus</name>
    <dbReference type="NCBI Taxonomy" id="2653200"/>
    <lineage>
        <taxon>Bacteria</taxon>
        <taxon>Bacillati</taxon>
        <taxon>Actinomycetota</taxon>
        <taxon>Actinomycetes</taxon>
        <taxon>Kitasatosporales</taxon>
        <taxon>Streptomycetaceae</taxon>
        <taxon>Streptomyces</taxon>
    </lineage>
</organism>
<accession>A0A5P8K642</accession>
<evidence type="ECO:0000313" key="1">
    <source>
        <dbReference type="EMBL" id="QFQ98581.1"/>
    </source>
</evidence>
<keyword evidence="2" id="KW-1185">Reference proteome</keyword>
<gene>
    <name evidence="1" type="ORF">F9278_23170</name>
</gene>
<dbReference type="EMBL" id="CP045096">
    <property type="protein sequence ID" value="QFQ98581.1"/>
    <property type="molecule type" value="Genomic_DNA"/>
</dbReference>
<dbReference type="Proteomes" id="UP000327294">
    <property type="component" value="Chromosome"/>
</dbReference>
<dbReference type="RefSeq" id="WP_152170037.1">
    <property type="nucleotide sequence ID" value="NZ_CP045096.1"/>
</dbReference>
<dbReference type="KEGG" id="sphv:F9278_23170"/>